<reference evidence="2 3" key="1">
    <citation type="submission" date="2023-06" db="EMBL/GenBank/DDBJ databases">
        <title>Paenibacillus polygonum sp. nov., an endophytic bacterium, isolated from Polygonum lapathifolium L. in Nanji Wetland National Nature Reserve, South of Poyang Lake, Jiangxi Province, China.</title>
        <authorList>
            <person name="Yu Z."/>
        </authorList>
    </citation>
    <scope>NUCLEOTIDE SEQUENCE [LARGE SCALE GENOMIC DNA]</scope>
    <source>
        <strain evidence="2 3">C31</strain>
    </source>
</reference>
<dbReference type="GO" id="GO:0016787">
    <property type="term" value="F:hydrolase activity"/>
    <property type="evidence" value="ECO:0007669"/>
    <property type="project" value="UniProtKB-KW"/>
</dbReference>
<evidence type="ECO:0000313" key="2">
    <source>
        <dbReference type="EMBL" id="WIV20423.1"/>
    </source>
</evidence>
<dbReference type="InterPro" id="IPR029058">
    <property type="entry name" value="AB_hydrolase_fold"/>
</dbReference>
<dbReference type="RefSeq" id="WP_285747343.1">
    <property type="nucleotide sequence ID" value="NZ_CP127162.1"/>
</dbReference>
<gene>
    <name evidence="2" type="ORF">QPK24_06960</name>
</gene>
<dbReference type="InterPro" id="IPR051044">
    <property type="entry name" value="MAG_DAG_Lipase"/>
</dbReference>
<dbReference type="Pfam" id="PF12146">
    <property type="entry name" value="Hydrolase_4"/>
    <property type="match status" value="1"/>
</dbReference>
<organism evidence="2 3">
    <name type="scientific">Paenibacillus polygoni</name>
    <dbReference type="NCBI Taxonomy" id="3050112"/>
    <lineage>
        <taxon>Bacteria</taxon>
        <taxon>Bacillati</taxon>
        <taxon>Bacillota</taxon>
        <taxon>Bacilli</taxon>
        <taxon>Bacillales</taxon>
        <taxon>Paenibacillaceae</taxon>
        <taxon>Paenibacillus</taxon>
    </lineage>
</organism>
<dbReference type="Gene3D" id="3.40.50.1820">
    <property type="entry name" value="alpha/beta hydrolase"/>
    <property type="match status" value="1"/>
</dbReference>
<proteinExistence type="predicted"/>
<keyword evidence="3" id="KW-1185">Reference proteome</keyword>
<dbReference type="Proteomes" id="UP001236415">
    <property type="component" value="Chromosome"/>
</dbReference>
<protein>
    <submittedName>
        <fullName evidence="2">Alpha/beta hydrolase</fullName>
    </submittedName>
</protein>
<feature type="domain" description="Serine aminopeptidase S33" evidence="1">
    <location>
        <begin position="29"/>
        <end position="290"/>
    </location>
</feature>
<evidence type="ECO:0000313" key="3">
    <source>
        <dbReference type="Proteomes" id="UP001236415"/>
    </source>
</evidence>
<dbReference type="PANTHER" id="PTHR11614">
    <property type="entry name" value="PHOSPHOLIPASE-RELATED"/>
    <property type="match status" value="1"/>
</dbReference>
<dbReference type="InterPro" id="IPR022742">
    <property type="entry name" value="Hydrolase_4"/>
</dbReference>
<accession>A0ABY8X8C0</accession>
<sequence length="317" mass="36106">MQEYTFQMLDSDEVNVFVYRWAPEEEMPIKGIVQVAHGMSETAKRYKELAECLTNHGFIIYANDHRGHGKTAFDQGMLGDGGPDAFKWMVKDMGELGKFIQQEHPGLPIFLLGHSMGSFLTQKVMYTGPDLYAGYILTGSNGKRSLLKFGQLLAQLQSLIQGKQRRSFLLNAVVFGGFNRSFRPAATPFDWLSRDEQEVRKFIDDPLCGSLCTARFYQGFFELLMEIHLPHHLADIPKDKPVYIFSGGNDPVGMYGKGVLNLVEMYKELGIRDLEYRIYPEGRHEMLHEINRKEVEEHVADWLLRHVTPSPSPSPSV</sequence>
<dbReference type="SUPFAM" id="SSF53474">
    <property type="entry name" value="alpha/beta-Hydrolases"/>
    <property type="match status" value="1"/>
</dbReference>
<keyword evidence="2" id="KW-0378">Hydrolase</keyword>
<name>A0ABY8X8C0_9BACL</name>
<evidence type="ECO:0000259" key="1">
    <source>
        <dbReference type="Pfam" id="PF12146"/>
    </source>
</evidence>
<dbReference type="EMBL" id="CP127162">
    <property type="protein sequence ID" value="WIV20423.1"/>
    <property type="molecule type" value="Genomic_DNA"/>
</dbReference>